<dbReference type="AlphaFoldDB" id="A0A7J9SIV6"/>
<organism evidence="1 2">
    <name type="scientific">Halobellus ruber</name>
    <dbReference type="NCBI Taxonomy" id="2761102"/>
    <lineage>
        <taxon>Archaea</taxon>
        <taxon>Methanobacteriati</taxon>
        <taxon>Methanobacteriota</taxon>
        <taxon>Stenosarchaea group</taxon>
        <taxon>Halobacteria</taxon>
        <taxon>Halobacteriales</taxon>
        <taxon>Haloferacaceae</taxon>
        <taxon>Halobellus</taxon>
    </lineage>
</organism>
<proteinExistence type="predicted"/>
<comment type="caution">
    <text evidence="1">The sequence shown here is derived from an EMBL/GenBank/DDBJ whole genome shotgun (WGS) entry which is preliminary data.</text>
</comment>
<keyword evidence="2" id="KW-1185">Reference proteome</keyword>
<evidence type="ECO:0000313" key="2">
    <source>
        <dbReference type="Proteomes" id="UP000546257"/>
    </source>
</evidence>
<dbReference type="RefSeq" id="WP_185193007.1">
    <property type="nucleotide sequence ID" value="NZ_JACKXD010000003.1"/>
</dbReference>
<gene>
    <name evidence="1" type="ORF">H5V44_10190</name>
</gene>
<reference evidence="1 2" key="1">
    <citation type="submission" date="2020-08" db="EMBL/GenBank/DDBJ databases">
        <authorList>
            <person name="Seo M.-J."/>
        </authorList>
    </citation>
    <scope>NUCLEOTIDE SEQUENCE [LARGE SCALE GENOMIC DNA]</scope>
    <source>
        <strain evidence="1 2">MBLA0160</strain>
    </source>
</reference>
<sequence length="54" mass="5665">MATAPEPPAGRTDAETDFYLPAASISSALGTTESVLTRLFGGHGRVLIPDTYNK</sequence>
<accession>A0A7J9SIV6</accession>
<dbReference type="EMBL" id="JACKXD010000003">
    <property type="protein sequence ID" value="MBB6646648.1"/>
    <property type="molecule type" value="Genomic_DNA"/>
</dbReference>
<protein>
    <submittedName>
        <fullName evidence="1">Uncharacterized protein</fullName>
    </submittedName>
</protein>
<dbReference type="Proteomes" id="UP000546257">
    <property type="component" value="Unassembled WGS sequence"/>
</dbReference>
<name>A0A7J9SIV6_9EURY</name>
<evidence type="ECO:0000313" key="1">
    <source>
        <dbReference type="EMBL" id="MBB6646648.1"/>
    </source>
</evidence>